<dbReference type="SUPFAM" id="SSF81383">
    <property type="entry name" value="F-box domain"/>
    <property type="match status" value="1"/>
</dbReference>
<sequence length="220" mass="24542">MSTRSSAHLAHKKAKVTQSHDDEARDDSLFDNSHSGYHTLHLVRHGARDPSAESDESESEQPSPQNHRLSTSKKRKSTQGKKTRGKQGRLSELIHMPMEIFTEIMSHLMPVDVLALSRANKSFRKLLMNRSSIHIWHATMDNVPGLPPCPEGMSEPSYLAVLFLKTCTLCGDTARTGLDEVLVDRLCASCRSTSLTPLENVPSELLPFIHIAQCRLSEPH</sequence>
<evidence type="ECO:0000313" key="3">
    <source>
        <dbReference type="EMBL" id="CAE7152926.1"/>
    </source>
</evidence>
<dbReference type="InterPro" id="IPR001810">
    <property type="entry name" value="F-box_dom"/>
</dbReference>
<dbReference type="SMART" id="SM00256">
    <property type="entry name" value="FBOX"/>
    <property type="match status" value="1"/>
</dbReference>
<name>A0A8H3HPN2_9AGAM</name>
<dbReference type="InterPro" id="IPR036047">
    <property type="entry name" value="F-box-like_dom_sf"/>
</dbReference>
<feature type="compositionally biased region" description="Basic and acidic residues" evidence="1">
    <location>
        <begin position="18"/>
        <end position="28"/>
    </location>
</feature>
<accession>A0A8H3HPN2</accession>
<dbReference type="CDD" id="cd09917">
    <property type="entry name" value="F-box_SF"/>
    <property type="match status" value="1"/>
</dbReference>
<evidence type="ECO:0000259" key="2">
    <source>
        <dbReference type="PROSITE" id="PS50181"/>
    </source>
</evidence>
<gene>
    <name evidence="3" type="ORF">RDB_LOCUS90429</name>
</gene>
<reference evidence="3" key="1">
    <citation type="submission" date="2021-01" db="EMBL/GenBank/DDBJ databases">
        <authorList>
            <person name="Kaushik A."/>
        </authorList>
    </citation>
    <scope>NUCLEOTIDE SEQUENCE</scope>
    <source>
        <strain evidence="3">AG5</strain>
    </source>
</reference>
<dbReference type="Pfam" id="PF00646">
    <property type="entry name" value="F-box"/>
    <property type="match status" value="1"/>
</dbReference>
<protein>
    <recommendedName>
        <fullName evidence="2">F-box domain-containing protein</fullName>
    </recommendedName>
</protein>
<feature type="region of interest" description="Disordered" evidence="1">
    <location>
        <begin position="1"/>
        <end position="91"/>
    </location>
</feature>
<dbReference type="EMBL" id="CAJNJQ010001862">
    <property type="protein sequence ID" value="CAE7152926.1"/>
    <property type="molecule type" value="Genomic_DNA"/>
</dbReference>
<feature type="domain" description="F-box" evidence="2">
    <location>
        <begin position="90"/>
        <end position="139"/>
    </location>
</feature>
<proteinExistence type="predicted"/>
<dbReference type="Proteomes" id="UP000663827">
    <property type="component" value="Unassembled WGS sequence"/>
</dbReference>
<feature type="compositionally biased region" description="Basic residues" evidence="1">
    <location>
        <begin position="70"/>
        <end position="87"/>
    </location>
</feature>
<evidence type="ECO:0000313" key="4">
    <source>
        <dbReference type="Proteomes" id="UP000663827"/>
    </source>
</evidence>
<evidence type="ECO:0000256" key="1">
    <source>
        <dbReference type="SAM" id="MobiDB-lite"/>
    </source>
</evidence>
<dbReference type="PROSITE" id="PS50181">
    <property type="entry name" value="FBOX"/>
    <property type="match status" value="1"/>
</dbReference>
<organism evidence="3 4">
    <name type="scientific">Rhizoctonia solani</name>
    <dbReference type="NCBI Taxonomy" id="456999"/>
    <lineage>
        <taxon>Eukaryota</taxon>
        <taxon>Fungi</taxon>
        <taxon>Dikarya</taxon>
        <taxon>Basidiomycota</taxon>
        <taxon>Agaricomycotina</taxon>
        <taxon>Agaricomycetes</taxon>
        <taxon>Cantharellales</taxon>
        <taxon>Ceratobasidiaceae</taxon>
        <taxon>Rhizoctonia</taxon>
    </lineage>
</organism>
<dbReference type="AlphaFoldDB" id="A0A8H3HPN2"/>
<comment type="caution">
    <text evidence="3">The sequence shown here is derived from an EMBL/GenBank/DDBJ whole genome shotgun (WGS) entry which is preliminary data.</text>
</comment>